<reference evidence="1 2" key="1">
    <citation type="submission" date="2014-08" db="EMBL/GenBank/DDBJ databases">
        <title>Comparative genomics of the Paenibacillus odorifer group.</title>
        <authorList>
            <person name="den Bakker H.C."/>
            <person name="Tsai Y.-C."/>
            <person name="Martin N."/>
            <person name="Korlach J."/>
            <person name="Wiedmann M."/>
        </authorList>
    </citation>
    <scope>NUCLEOTIDE SEQUENCE [LARGE SCALE GENOMIC DNA]</scope>
    <source>
        <strain evidence="1 2">DSM 15220</strain>
    </source>
</reference>
<dbReference type="Proteomes" id="UP000029500">
    <property type="component" value="Chromosome"/>
</dbReference>
<proteinExistence type="predicted"/>
<dbReference type="KEGG" id="pgm:PGRAT_05295"/>
<name>A0A089M6H1_9BACL</name>
<gene>
    <name evidence="1" type="ORF">PGRAT_05295</name>
</gene>
<dbReference type="AlphaFoldDB" id="A0A089M6H1"/>
<organism evidence="1 2">
    <name type="scientific">Paenibacillus graminis</name>
    <dbReference type="NCBI Taxonomy" id="189425"/>
    <lineage>
        <taxon>Bacteria</taxon>
        <taxon>Bacillati</taxon>
        <taxon>Bacillota</taxon>
        <taxon>Bacilli</taxon>
        <taxon>Bacillales</taxon>
        <taxon>Paenibacillaceae</taxon>
        <taxon>Paenibacillus</taxon>
    </lineage>
</organism>
<keyword evidence="2" id="KW-1185">Reference proteome</keyword>
<evidence type="ECO:0000313" key="2">
    <source>
        <dbReference type="Proteomes" id="UP000029500"/>
    </source>
</evidence>
<accession>A0A089M6H1</accession>
<dbReference type="HOGENOM" id="CLU_2667610_0_0_9"/>
<sequence>MKAAVLQAPDFIHLHMFRILTPRRIETFTKKAGLLAYASLLLLAFPSFQPDSGRSKSRSAFTVAGPRRICTVLPF</sequence>
<evidence type="ECO:0000313" key="1">
    <source>
        <dbReference type="EMBL" id="AIQ67113.1"/>
    </source>
</evidence>
<protein>
    <submittedName>
        <fullName evidence="1">Uncharacterized protein</fullName>
    </submittedName>
</protein>
<dbReference type="EMBL" id="CP009287">
    <property type="protein sequence ID" value="AIQ67113.1"/>
    <property type="molecule type" value="Genomic_DNA"/>
</dbReference>